<dbReference type="InterPro" id="IPR016032">
    <property type="entry name" value="Sig_transdc_resp-reg_C-effctor"/>
</dbReference>
<feature type="domain" description="OmpR/PhoB-type" evidence="4">
    <location>
        <begin position="1"/>
        <end position="104"/>
    </location>
</feature>
<dbReference type="OrthoDB" id="7003224at2"/>
<keyword evidence="3" id="KW-0812">Transmembrane</keyword>
<evidence type="ECO:0000313" key="7">
    <source>
        <dbReference type="Proteomes" id="UP000306393"/>
    </source>
</evidence>
<evidence type="ECO:0000256" key="3">
    <source>
        <dbReference type="SAM" id="Phobius"/>
    </source>
</evidence>
<evidence type="ECO:0000313" key="8">
    <source>
        <dbReference type="Proteomes" id="UP000661012"/>
    </source>
</evidence>
<dbReference type="CDD" id="cd00383">
    <property type="entry name" value="trans_reg_C"/>
    <property type="match status" value="1"/>
</dbReference>
<keyword evidence="8" id="KW-1185">Reference proteome</keyword>
<name>A0A3S7TGQ4_9GAMM</name>
<dbReference type="RefSeq" id="WP_072277448.1">
    <property type="nucleotide sequence ID" value="NZ_CP022725.1"/>
</dbReference>
<evidence type="ECO:0000313" key="6">
    <source>
        <dbReference type="EMBL" id="TKJ94560.1"/>
    </source>
</evidence>
<keyword evidence="3" id="KW-1133">Transmembrane helix</keyword>
<feature type="transmembrane region" description="Helical" evidence="3">
    <location>
        <begin position="159"/>
        <end position="180"/>
    </location>
</feature>
<dbReference type="PROSITE" id="PS51755">
    <property type="entry name" value="OMPR_PHOB"/>
    <property type="match status" value="1"/>
</dbReference>
<evidence type="ECO:0000313" key="5">
    <source>
        <dbReference type="EMBL" id="MBD8106471.1"/>
    </source>
</evidence>
<dbReference type="InterPro" id="IPR001867">
    <property type="entry name" value="OmpR/PhoB-type_DNA-bd"/>
</dbReference>
<gene>
    <name evidence="6" type="ORF">EpCFBP13511_03155</name>
    <name evidence="5" type="ORF">IFT93_08535</name>
</gene>
<comment type="caution">
    <text evidence="6">The sequence shown here is derived from an EMBL/GenBank/DDBJ whole genome shotgun (WGS) entry which is preliminary data.</text>
</comment>
<evidence type="ECO:0000259" key="4">
    <source>
        <dbReference type="PROSITE" id="PS51755"/>
    </source>
</evidence>
<evidence type="ECO:0000256" key="1">
    <source>
        <dbReference type="ARBA" id="ARBA00023125"/>
    </source>
</evidence>
<dbReference type="GO" id="GO:0000160">
    <property type="term" value="P:phosphorelay signal transduction system"/>
    <property type="evidence" value="ECO:0007669"/>
    <property type="project" value="InterPro"/>
</dbReference>
<dbReference type="AlphaFoldDB" id="A0A3S7TGQ4"/>
<reference evidence="5 8" key="2">
    <citation type="journal article" date="2020" name="FEMS Microbiol. Ecol.">
        <title>Temporal dynamics of bacterial communities during seed development and maturation.</title>
        <authorList>
            <person name="Chesneau G."/>
            <person name="Torres-Cortes G."/>
            <person name="Briand M."/>
            <person name="Darrasse A."/>
            <person name="Preveaux A."/>
            <person name="Marais C."/>
            <person name="Jacques M.A."/>
            <person name="Shade A."/>
            <person name="Barret M."/>
        </authorList>
    </citation>
    <scope>NUCLEOTIDE SEQUENCE [LARGE SCALE GENOMIC DNA]</scope>
    <source>
        <strain evidence="5 8">CFBP13732</strain>
    </source>
</reference>
<accession>A0A3S7TGQ4</accession>
<sequence length="269" mass="30769">MKYIINLTIVFDPENQSLLVRNNHQLKVELSNPATRLLTEFIKNNKVELTRETLIKRVWEDFGFSPSSASLSNHISELRKAFAALELSTKILITVPRVGFKMEAEIHPETRMQVDSVTAENIEHAPSSYESSAEKNTKPTLINKKIVGKFKKKPFSIKMAALVLILVLIILAIMAIYVAMPRDHRPRLVGIEGKCRIYTLNDNQQGNKQFDTAKRMLANKRIDCTQTQQNIYYMEARPEEGLFKIHFMAACTLNDNVDHTDCSNYKLVE</sequence>
<dbReference type="Proteomes" id="UP000306393">
    <property type="component" value="Unassembled WGS sequence"/>
</dbReference>
<protein>
    <submittedName>
        <fullName evidence="6">Winged helix family transcriptional regulator</fullName>
    </submittedName>
    <submittedName>
        <fullName evidence="5">Winged helix-turn-helix transcriptional regulator</fullName>
    </submittedName>
</protein>
<feature type="DNA-binding region" description="OmpR/PhoB-type" evidence="2">
    <location>
        <begin position="1"/>
        <end position="104"/>
    </location>
</feature>
<evidence type="ECO:0000256" key="2">
    <source>
        <dbReference type="PROSITE-ProRule" id="PRU01091"/>
    </source>
</evidence>
<dbReference type="STRING" id="1219360.GCA_001571305_02382"/>
<reference evidence="6 7" key="1">
    <citation type="journal article" date="2019" name="Sci. Rep.">
        <title>Differences in resource use lead to coexistence of seed-transmitted microbial populations.</title>
        <authorList>
            <person name="Torres-Cortes G."/>
            <person name="Garcia B.J."/>
            <person name="Compant S."/>
            <person name="Rezki S."/>
            <person name="Jones P."/>
            <person name="Preveaux A."/>
            <person name="Briand M."/>
            <person name="Roulet A."/>
            <person name="Bouchez O."/>
            <person name="Jacobson D."/>
            <person name="Barret M."/>
        </authorList>
    </citation>
    <scope>NUCLEOTIDE SEQUENCE [LARGE SCALE GENOMIC DNA]</scope>
    <source>
        <strain evidence="6 7">CFBP13511</strain>
    </source>
</reference>
<dbReference type="Gene3D" id="1.10.10.10">
    <property type="entry name" value="Winged helix-like DNA-binding domain superfamily/Winged helix DNA-binding domain"/>
    <property type="match status" value="1"/>
</dbReference>
<keyword evidence="1 2" id="KW-0238">DNA-binding</keyword>
<dbReference type="EMBL" id="QGAC01000002">
    <property type="protein sequence ID" value="TKJ94560.1"/>
    <property type="molecule type" value="Genomic_DNA"/>
</dbReference>
<organism evidence="6 7">
    <name type="scientific">Erwinia persicina</name>
    <dbReference type="NCBI Taxonomy" id="55211"/>
    <lineage>
        <taxon>Bacteria</taxon>
        <taxon>Pseudomonadati</taxon>
        <taxon>Pseudomonadota</taxon>
        <taxon>Gammaproteobacteria</taxon>
        <taxon>Enterobacterales</taxon>
        <taxon>Erwiniaceae</taxon>
        <taxon>Erwinia</taxon>
    </lineage>
</organism>
<dbReference type="SUPFAM" id="SSF46894">
    <property type="entry name" value="C-terminal effector domain of the bipartite response regulators"/>
    <property type="match status" value="1"/>
</dbReference>
<dbReference type="Proteomes" id="UP000661012">
    <property type="component" value="Unassembled WGS sequence"/>
</dbReference>
<keyword evidence="3" id="KW-0472">Membrane</keyword>
<dbReference type="GO" id="GO:0003677">
    <property type="term" value="F:DNA binding"/>
    <property type="evidence" value="ECO:0007669"/>
    <property type="project" value="UniProtKB-UniRule"/>
</dbReference>
<dbReference type="GO" id="GO:0006355">
    <property type="term" value="P:regulation of DNA-templated transcription"/>
    <property type="evidence" value="ECO:0007669"/>
    <property type="project" value="InterPro"/>
</dbReference>
<dbReference type="GeneID" id="67477738"/>
<dbReference type="KEGG" id="epe:CI789_13075"/>
<dbReference type="EMBL" id="JACYNN010000004">
    <property type="protein sequence ID" value="MBD8106471.1"/>
    <property type="molecule type" value="Genomic_DNA"/>
</dbReference>
<dbReference type="SMART" id="SM00862">
    <property type="entry name" value="Trans_reg_C"/>
    <property type="match status" value="1"/>
</dbReference>
<dbReference type="InterPro" id="IPR036388">
    <property type="entry name" value="WH-like_DNA-bd_sf"/>
</dbReference>
<proteinExistence type="predicted"/>
<dbReference type="Pfam" id="PF00486">
    <property type="entry name" value="Trans_reg_C"/>
    <property type="match status" value="1"/>
</dbReference>